<dbReference type="SUPFAM" id="SSF51445">
    <property type="entry name" value="(Trans)glycosidases"/>
    <property type="match status" value="1"/>
</dbReference>
<dbReference type="GO" id="GO:0016020">
    <property type="term" value="C:membrane"/>
    <property type="evidence" value="ECO:0007669"/>
    <property type="project" value="InterPro"/>
</dbReference>
<gene>
    <name evidence="2" type="ORF">ElyMa_006164500</name>
</gene>
<keyword evidence="3" id="KW-1185">Reference proteome</keyword>
<dbReference type="Pfam" id="PF03662">
    <property type="entry name" value="Glyco_hydro_79n"/>
    <property type="match status" value="1"/>
</dbReference>
<evidence type="ECO:0000256" key="1">
    <source>
        <dbReference type="ARBA" id="ARBA00009800"/>
    </source>
</evidence>
<dbReference type="InterPro" id="IPR017853">
    <property type="entry name" value="GH"/>
</dbReference>
<dbReference type="EMBL" id="BMAT01012381">
    <property type="protein sequence ID" value="GFR91012.1"/>
    <property type="molecule type" value="Genomic_DNA"/>
</dbReference>
<dbReference type="Proteomes" id="UP000762676">
    <property type="component" value="Unassembled WGS sequence"/>
</dbReference>
<dbReference type="PANTHER" id="PTHR46145:SF4">
    <property type="entry name" value="HEPARANASE"/>
    <property type="match status" value="1"/>
</dbReference>
<dbReference type="AlphaFoldDB" id="A0AAV4GZ45"/>
<evidence type="ECO:0000313" key="3">
    <source>
        <dbReference type="Proteomes" id="UP000762676"/>
    </source>
</evidence>
<reference evidence="2 3" key="1">
    <citation type="journal article" date="2021" name="Elife">
        <title>Chloroplast acquisition without the gene transfer in kleptoplastic sea slugs, Plakobranchus ocellatus.</title>
        <authorList>
            <person name="Maeda T."/>
            <person name="Takahashi S."/>
            <person name="Yoshida T."/>
            <person name="Shimamura S."/>
            <person name="Takaki Y."/>
            <person name="Nagai Y."/>
            <person name="Toyoda A."/>
            <person name="Suzuki Y."/>
            <person name="Arimoto A."/>
            <person name="Ishii H."/>
            <person name="Satoh N."/>
            <person name="Nishiyama T."/>
            <person name="Hasebe M."/>
            <person name="Maruyama T."/>
            <person name="Minagawa J."/>
            <person name="Obokata J."/>
            <person name="Shigenobu S."/>
        </authorList>
    </citation>
    <scope>NUCLEOTIDE SEQUENCE [LARGE SCALE GENOMIC DNA]</scope>
</reference>
<protein>
    <submittedName>
        <fullName evidence="2">Heparanase</fullName>
    </submittedName>
</protein>
<dbReference type="InterPro" id="IPR005199">
    <property type="entry name" value="Glyco_hydro_79"/>
</dbReference>
<name>A0AAV4GZ45_9GAST</name>
<dbReference type="GO" id="GO:0031012">
    <property type="term" value="C:extracellular matrix"/>
    <property type="evidence" value="ECO:0007669"/>
    <property type="project" value="TreeGrafter"/>
</dbReference>
<accession>A0AAV4GZ45</accession>
<dbReference type="PANTHER" id="PTHR46145">
    <property type="entry name" value="HEPARANASE"/>
    <property type="match status" value="1"/>
</dbReference>
<proteinExistence type="inferred from homology"/>
<dbReference type="GO" id="GO:0016798">
    <property type="term" value="F:hydrolase activity, acting on glycosyl bonds"/>
    <property type="evidence" value="ECO:0007669"/>
    <property type="project" value="InterPro"/>
</dbReference>
<comment type="caution">
    <text evidence="2">The sequence shown here is derived from an EMBL/GenBank/DDBJ whole genome shotgun (WGS) entry which is preliminary data.</text>
</comment>
<organism evidence="2 3">
    <name type="scientific">Elysia marginata</name>
    <dbReference type="NCBI Taxonomy" id="1093978"/>
    <lineage>
        <taxon>Eukaryota</taxon>
        <taxon>Metazoa</taxon>
        <taxon>Spiralia</taxon>
        <taxon>Lophotrochozoa</taxon>
        <taxon>Mollusca</taxon>
        <taxon>Gastropoda</taxon>
        <taxon>Heterobranchia</taxon>
        <taxon>Euthyneura</taxon>
        <taxon>Panpulmonata</taxon>
        <taxon>Sacoglossa</taxon>
        <taxon>Placobranchoidea</taxon>
        <taxon>Plakobranchidae</taxon>
        <taxon>Elysia</taxon>
    </lineage>
</organism>
<sequence>MASALGPTNIRLGGTYADFLHFDPGAVDDALLEEQDLKHQVDTSGFPEFADVKKQHYVTLSGNRWDNITRFCDDVGWDIMWDFNLFLWKDGEWDPTEANRFLKYSAARGVRMPSFQLGNVSKSPGLDRFQEQLKSAWHVQLNRMREQSLNDKPDSSPVVFSLHAGPDSSAVVFSLHAGSDLSAVVFSLHAGPDLSPVVFSLHAGLDSSAVVFSLHAGPDLSPVVFSLHTAICCLT</sequence>
<evidence type="ECO:0000313" key="2">
    <source>
        <dbReference type="EMBL" id="GFR91012.1"/>
    </source>
</evidence>
<comment type="similarity">
    <text evidence="1">Belongs to the glycosyl hydrolase 79 family.</text>
</comment>
<dbReference type="Gene3D" id="3.20.20.80">
    <property type="entry name" value="Glycosidases"/>
    <property type="match status" value="1"/>
</dbReference>
<dbReference type="GO" id="GO:0005615">
    <property type="term" value="C:extracellular space"/>
    <property type="evidence" value="ECO:0007669"/>
    <property type="project" value="TreeGrafter"/>
</dbReference>